<reference evidence="1 2" key="1">
    <citation type="journal article" date="2020" name="Cell">
        <title>Large-Scale Comparative Analyses of Tick Genomes Elucidate Their Genetic Diversity and Vector Capacities.</title>
        <authorList>
            <consortium name="Tick Genome and Microbiome Consortium (TIGMIC)"/>
            <person name="Jia N."/>
            <person name="Wang J."/>
            <person name="Shi W."/>
            <person name="Du L."/>
            <person name="Sun Y."/>
            <person name="Zhan W."/>
            <person name="Jiang J.F."/>
            <person name="Wang Q."/>
            <person name="Zhang B."/>
            <person name="Ji P."/>
            <person name="Bell-Sakyi L."/>
            <person name="Cui X.M."/>
            <person name="Yuan T.T."/>
            <person name="Jiang B.G."/>
            <person name="Yang W.F."/>
            <person name="Lam T.T."/>
            <person name="Chang Q.C."/>
            <person name="Ding S.J."/>
            <person name="Wang X.J."/>
            <person name="Zhu J.G."/>
            <person name="Ruan X.D."/>
            <person name="Zhao L."/>
            <person name="Wei J.T."/>
            <person name="Ye R.Z."/>
            <person name="Que T.C."/>
            <person name="Du C.H."/>
            <person name="Zhou Y.H."/>
            <person name="Cheng J.X."/>
            <person name="Dai P.F."/>
            <person name="Guo W.B."/>
            <person name="Han X.H."/>
            <person name="Huang E.J."/>
            <person name="Li L.F."/>
            <person name="Wei W."/>
            <person name="Gao Y.C."/>
            <person name="Liu J.Z."/>
            <person name="Shao H.Z."/>
            <person name="Wang X."/>
            <person name="Wang C.C."/>
            <person name="Yang T.C."/>
            <person name="Huo Q.B."/>
            <person name="Li W."/>
            <person name="Chen H.Y."/>
            <person name="Chen S.E."/>
            <person name="Zhou L.G."/>
            <person name="Ni X.B."/>
            <person name="Tian J.H."/>
            <person name="Sheng Y."/>
            <person name="Liu T."/>
            <person name="Pan Y.S."/>
            <person name="Xia L.Y."/>
            <person name="Li J."/>
            <person name="Zhao F."/>
            <person name="Cao W.C."/>
        </authorList>
    </citation>
    <scope>NUCLEOTIDE SEQUENCE [LARGE SCALE GENOMIC DNA]</scope>
    <source>
        <strain evidence="1">Iper-2018</strain>
    </source>
</reference>
<evidence type="ECO:0000313" key="2">
    <source>
        <dbReference type="Proteomes" id="UP000805193"/>
    </source>
</evidence>
<evidence type="ECO:0000313" key="1">
    <source>
        <dbReference type="EMBL" id="KAG0443076.1"/>
    </source>
</evidence>
<proteinExistence type="predicted"/>
<accession>A0AC60QWD2</accession>
<comment type="caution">
    <text evidence="1">The sequence shown here is derived from an EMBL/GenBank/DDBJ whole genome shotgun (WGS) entry which is preliminary data.</text>
</comment>
<protein>
    <submittedName>
        <fullName evidence="1">Uncharacterized protein</fullName>
    </submittedName>
</protein>
<organism evidence="1 2">
    <name type="scientific">Ixodes persulcatus</name>
    <name type="common">Taiga tick</name>
    <dbReference type="NCBI Taxonomy" id="34615"/>
    <lineage>
        <taxon>Eukaryota</taxon>
        <taxon>Metazoa</taxon>
        <taxon>Ecdysozoa</taxon>
        <taxon>Arthropoda</taxon>
        <taxon>Chelicerata</taxon>
        <taxon>Arachnida</taxon>
        <taxon>Acari</taxon>
        <taxon>Parasitiformes</taxon>
        <taxon>Ixodida</taxon>
        <taxon>Ixodoidea</taxon>
        <taxon>Ixodidae</taxon>
        <taxon>Ixodinae</taxon>
        <taxon>Ixodes</taxon>
    </lineage>
</organism>
<feature type="non-terminal residue" evidence="1">
    <location>
        <position position="105"/>
    </location>
</feature>
<name>A0AC60QWD2_IXOPE</name>
<keyword evidence="2" id="KW-1185">Reference proteome</keyword>
<dbReference type="EMBL" id="JABSTQ010003869">
    <property type="protein sequence ID" value="KAG0443076.1"/>
    <property type="molecule type" value="Genomic_DNA"/>
</dbReference>
<sequence length="105" mass="11962">MIFPMPAGVSRKAQTLVRRSATNTLMLPALRNRIFQDDPQQGYCTVCNTLATTQHVIWEYPEHAEARFEALANIPEADQPNIFEDWVIPQDRCKNPPKAGIPDRK</sequence>
<gene>
    <name evidence="1" type="ORF">HPB47_015313</name>
</gene>
<dbReference type="Proteomes" id="UP000805193">
    <property type="component" value="Unassembled WGS sequence"/>
</dbReference>